<protein>
    <recommendedName>
        <fullName evidence="4">F-box domain-containing protein</fullName>
    </recommendedName>
</protein>
<gene>
    <name evidence="2" type="ORF">DIURU_005140</name>
</gene>
<dbReference type="VEuPathDB" id="FungiDB:DIURU_005140"/>
<evidence type="ECO:0000313" key="3">
    <source>
        <dbReference type="Proteomes" id="UP000449547"/>
    </source>
</evidence>
<proteinExistence type="predicted"/>
<dbReference type="AlphaFoldDB" id="A0A642UGV5"/>
<dbReference type="GeneID" id="54783791"/>
<name>A0A642UGV5_DIURU</name>
<dbReference type="RefSeq" id="XP_034010016.1">
    <property type="nucleotide sequence ID" value="XM_034158090.1"/>
</dbReference>
<feature type="compositionally biased region" description="Acidic residues" evidence="1">
    <location>
        <begin position="396"/>
        <end position="405"/>
    </location>
</feature>
<dbReference type="EMBL" id="SWFT01000155">
    <property type="protein sequence ID" value="KAA8897541.1"/>
    <property type="molecule type" value="Genomic_DNA"/>
</dbReference>
<evidence type="ECO:0000256" key="1">
    <source>
        <dbReference type="SAM" id="MobiDB-lite"/>
    </source>
</evidence>
<evidence type="ECO:0000313" key="2">
    <source>
        <dbReference type="EMBL" id="KAA8897541.1"/>
    </source>
</evidence>
<organism evidence="2 3">
    <name type="scientific">Diutina rugosa</name>
    <name type="common">Yeast</name>
    <name type="synonym">Candida rugosa</name>
    <dbReference type="NCBI Taxonomy" id="5481"/>
    <lineage>
        <taxon>Eukaryota</taxon>
        <taxon>Fungi</taxon>
        <taxon>Dikarya</taxon>
        <taxon>Ascomycota</taxon>
        <taxon>Saccharomycotina</taxon>
        <taxon>Pichiomycetes</taxon>
        <taxon>Debaryomycetaceae</taxon>
        <taxon>Diutina</taxon>
    </lineage>
</organism>
<feature type="region of interest" description="Disordered" evidence="1">
    <location>
        <begin position="378"/>
        <end position="421"/>
    </location>
</feature>
<accession>A0A642UGV5</accession>
<evidence type="ECO:0008006" key="4">
    <source>
        <dbReference type="Google" id="ProtNLM"/>
    </source>
</evidence>
<sequence>MVDGKSKGKDSNQQKKRKLMFDVLASDIIIEILKHLSKNTIMNFLLCVSSWDMGDNNWRIADDIRSFLFRLVYVLPPGKEYNPDLSTDSSDDWLVLTDTQYHNLVLHGFEWPMGLTLIEGTTRKSWKRYHKANPNYMSVEITAIPRTSPNYYEGHSSQAGIPSNYTATNILGLKGPRVFDHLKQFPNCHLERLVIEDYIEKPKYPMDIRVDSLQLNGRHPGIHKIVDLGSVKQLSIMTLGAYHDDGILKYRSQLTRLTDLSVLAGVGIRNYEFDMICGLPKSVRHLVVVVDHVYEEFFHDALTIAGFYPKLEHLELTCRVDSITWPRVRTCVAKLSHFEWIEVARHKLTNLKTMVWTEQGARNYTWLTNVLVNDDNTLNDDGNSSDDVEYGGYWASEEDSSDDINDNSSSDDKDDDDEKESGWASFDQALTHWITTGF</sequence>
<dbReference type="Proteomes" id="UP000449547">
    <property type="component" value="Unassembled WGS sequence"/>
</dbReference>
<reference evidence="2 3" key="1">
    <citation type="submission" date="2019-07" db="EMBL/GenBank/DDBJ databases">
        <title>Genome assembly of two rare yeast pathogens: Diutina rugosa and Trichomonascus ciferrii.</title>
        <authorList>
            <person name="Mixao V."/>
            <person name="Saus E."/>
            <person name="Hansen A."/>
            <person name="Lass-Flor C."/>
            <person name="Gabaldon T."/>
        </authorList>
    </citation>
    <scope>NUCLEOTIDE SEQUENCE [LARGE SCALE GENOMIC DNA]</scope>
    <source>
        <strain evidence="2 3">CBS 613</strain>
    </source>
</reference>
<comment type="caution">
    <text evidence="2">The sequence shown here is derived from an EMBL/GenBank/DDBJ whole genome shotgun (WGS) entry which is preliminary data.</text>
</comment>
<keyword evidence="3" id="KW-1185">Reference proteome</keyword>